<dbReference type="EMBL" id="CP001687">
    <property type="protein sequence ID" value="ACV10686.1"/>
    <property type="molecule type" value="Genomic_DNA"/>
</dbReference>
<dbReference type="KEGG" id="hut:Huta_0499"/>
<dbReference type="Pfam" id="PF00440">
    <property type="entry name" value="TetR_N"/>
    <property type="match status" value="1"/>
</dbReference>
<evidence type="ECO:0000313" key="7">
    <source>
        <dbReference type="EMBL" id="ACV10686.1"/>
    </source>
</evidence>
<proteinExistence type="predicted"/>
<dbReference type="HOGENOM" id="CLU_069356_15_3_2"/>
<dbReference type="RefSeq" id="WP_015788267.1">
    <property type="nucleotide sequence ID" value="NC_013158.1"/>
</dbReference>
<dbReference type="PROSITE" id="PS50977">
    <property type="entry name" value="HTH_TETR_2"/>
    <property type="match status" value="1"/>
</dbReference>
<evidence type="ECO:0000259" key="6">
    <source>
        <dbReference type="PROSITE" id="PS50977"/>
    </source>
</evidence>
<organism evidence="7 8">
    <name type="scientific">Halorhabdus utahensis (strain DSM 12940 / JCM 11049 / AX-2)</name>
    <dbReference type="NCBI Taxonomy" id="519442"/>
    <lineage>
        <taxon>Archaea</taxon>
        <taxon>Methanobacteriati</taxon>
        <taxon>Methanobacteriota</taxon>
        <taxon>Stenosarchaea group</taxon>
        <taxon>Halobacteria</taxon>
        <taxon>Halobacteriales</taxon>
        <taxon>Haloarculaceae</taxon>
        <taxon>Halorhabdus</taxon>
    </lineage>
</organism>
<gene>
    <name evidence="7" type="ordered locus">Huta_0499</name>
</gene>
<keyword evidence="8" id="KW-1185">Reference proteome</keyword>
<keyword evidence="3 5" id="KW-0238">DNA-binding</keyword>
<dbReference type="Gene3D" id="1.10.357.10">
    <property type="entry name" value="Tetracycline Repressor, domain 2"/>
    <property type="match status" value="1"/>
</dbReference>
<dbReference type="Pfam" id="PF13977">
    <property type="entry name" value="TetR_C_6"/>
    <property type="match status" value="1"/>
</dbReference>
<keyword evidence="1" id="KW-0678">Repressor</keyword>
<evidence type="ECO:0000256" key="3">
    <source>
        <dbReference type="ARBA" id="ARBA00023125"/>
    </source>
</evidence>
<sequence length="201" mass="22951">MPPGLFPEEPSETRIEILKATYSALCEHGYADLTIERIGQHFPKSTSLVYHHYEGKDELLLDFLSYLLEDAEENLGTDAAANAHERLQIIFDQVFTQEKSSEEIAFQQAMAWMRAQATTDEEYRHHFTQHDRFFRDQLADIIRDGIEEGEFKEVDPEQMGIALHTILSGTMAQQVTSDVDLSTLRAEAEAYVEARLLAEGR</sequence>
<dbReference type="STRING" id="519442.Huta_0499"/>
<name>C7NS79_HALUD</name>
<feature type="domain" description="HTH tetR-type" evidence="6">
    <location>
        <begin position="11"/>
        <end position="71"/>
    </location>
</feature>
<protein>
    <submittedName>
        <fullName evidence="7">Transcriptional regulator, TetR family</fullName>
    </submittedName>
</protein>
<dbReference type="AlphaFoldDB" id="C7NS79"/>
<dbReference type="InterPro" id="IPR036271">
    <property type="entry name" value="Tet_transcr_reg_TetR-rel_C_sf"/>
</dbReference>
<keyword evidence="2" id="KW-0805">Transcription regulation</keyword>
<feature type="DNA-binding region" description="H-T-H motif" evidence="5">
    <location>
        <begin position="34"/>
        <end position="53"/>
    </location>
</feature>
<dbReference type="GeneID" id="8382766"/>
<dbReference type="PANTHER" id="PTHR47506:SF6">
    <property type="entry name" value="HTH-TYPE TRANSCRIPTIONAL REPRESSOR NEMR"/>
    <property type="match status" value="1"/>
</dbReference>
<dbReference type="eggNOG" id="arCOG02646">
    <property type="taxonomic scope" value="Archaea"/>
</dbReference>
<dbReference type="PANTHER" id="PTHR47506">
    <property type="entry name" value="TRANSCRIPTIONAL REGULATORY PROTEIN"/>
    <property type="match status" value="1"/>
</dbReference>
<dbReference type="GO" id="GO:0003677">
    <property type="term" value="F:DNA binding"/>
    <property type="evidence" value="ECO:0007669"/>
    <property type="project" value="UniProtKB-UniRule"/>
</dbReference>
<evidence type="ECO:0000313" key="8">
    <source>
        <dbReference type="Proteomes" id="UP000002071"/>
    </source>
</evidence>
<dbReference type="SUPFAM" id="SSF48498">
    <property type="entry name" value="Tetracyclin repressor-like, C-terminal domain"/>
    <property type="match status" value="1"/>
</dbReference>
<keyword evidence="4" id="KW-0804">Transcription</keyword>
<evidence type="ECO:0000256" key="2">
    <source>
        <dbReference type="ARBA" id="ARBA00023015"/>
    </source>
</evidence>
<dbReference type="InterPro" id="IPR001647">
    <property type="entry name" value="HTH_TetR"/>
</dbReference>
<dbReference type="InterPro" id="IPR009057">
    <property type="entry name" value="Homeodomain-like_sf"/>
</dbReference>
<dbReference type="Proteomes" id="UP000002071">
    <property type="component" value="Chromosome"/>
</dbReference>
<evidence type="ECO:0000256" key="1">
    <source>
        <dbReference type="ARBA" id="ARBA00022491"/>
    </source>
</evidence>
<dbReference type="OrthoDB" id="135877at2157"/>
<evidence type="ECO:0000256" key="4">
    <source>
        <dbReference type="ARBA" id="ARBA00023163"/>
    </source>
</evidence>
<accession>C7NS79</accession>
<dbReference type="SUPFAM" id="SSF46689">
    <property type="entry name" value="Homeodomain-like"/>
    <property type="match status" value="1"/>
</dbReference>
<reference evidence="7 8" key="1">
    <citation type="journal article" date="2009" name="Stand. Genomic Sci.">
        <title>Complete genome sequence of Halorhabdus utahensis type strain (AX-2).</title>
        <authorList>
            <person name="Anderson I."/>
            <person name="Tindall B.J."/>
            <person name="Pomrenke H."/>
            <person name="Goker M."/>
            <person name="Lapidus A."/>
            <person name="Nolan M."/>
            <person name="Copeland A."/>
            <person name="Glavina Del Rio T."/>
            <person name="Chen F."/>
            <person name="Tice H."/>
            <person name="Cheng J.F."/>
            <person name="Lucas S."/>
            <person name="Chertkov O."/>
            <person name="Bruce D."/>
            <person name="Brettin T."/>
            <person name="Detter J.C."/>
            <person name="Han C."/>
            <person name="Goodwin L."/>
            <person name="Land M."/>
            <person name="Hauser L."/>
            <person name="Chang Y.J."/>
            <person name="Jeffries C.D."/>
            <person name="Pitluck S."/>
            <person name="Pati A."/>
            <person name="Mavromatis K."/>
            <person name="Ivanova N."/>
            <person name="Ovchinnikova G."/>
            <person name="Chen A."/>
            <person name="Palaniappan K."/>
            <person name="Chain P."/>
            <person name="Rohde M."/>
            <person name="Bristow J."/>
            <person name="Eisen J.A."/>
            <person name="Markowitz V."/>
            <person name="Hugenholtz P."/>
            <person name="Kyrpides N.C."/>
            <person name="Klenk H.P."/>
        </authorList>
    </citation>
    <scope>NUCLEOTIDE SEQUENCE [LARGE SCALE GENOMIC DNA]</scope>
    <source>
        <strain evidence="8">DSM 12940 / JCM 11049 / AX-2</strain>
    </source>
</reference>
<evidence type="ECO:0000256" key="5">
    <source>
        <dbReference type="PROSITE-ProRule" id="PRU00335"/>
    </source>
</evidence>
<dbReference type="InterPro" id="IPR039538">
    <property type="entry name" value="BetI_C"/>
</dbReference>